<name>A0A9E2W6M3_9BACT</name>
<keyword evidence="1" id="KW-0472">Membrane</keyword>
<proteinExistence type="predicted"/>
<gene>
    <name evidence="2" type="ORF">KTO63_23745</name>
</gene>
<reference evidence="2" key="1">
    <citation type="submission" date="2021-06" db="EMBL/GenBank/DDBJ databases">
        <authorList>
            <person name="Huq M.A."/>
        </authorList>
    </citation>
    <scope>NUCLEOTIDE SEQUENCE</scope>
    <source>
        <strain evidence="2">MAH-26</strain>
    </source>
</reference>
<comment type="caution">
    <text evidence="2">The sequence shown here is derived from an EMBL/GenBank/DDBJ whole genome shotgun (WGS) entry which is preliminary data.</text>
</comment>
<evidence type="ECO:0008006" key="4">
    <source>
        <dbReference type="Google" id="ProtNLM"/>
    </source>
</evidence>
<organism evidence="2 3">
    <name type="scientific">Pinibacter aurantiacus</name>
    <dbReference type="NCBI Taxonomy" id="2851599"/>
    <lineage>
        <taxon>Bacteria</taxon>
        <taxon>Pseudomonadati</taxon>
        <taxon>Bacteroidota</taxon>
        <taxon>Chitinophagia</taxon>
        <taxon>Chitinophagales</taxon>
        <taxon>Chitinophagaceae</taxon>
        <taxon>Pinibacter</taxon>
    </lineage>
</organism>
<feature type="transmembrane region" description="Helical" evidence="1">
    <location>
        <begin position="35"/>
        <end position="52"/>
    </location>
</feature>
<dbReference type="Proteomes" id="UP000812270">
    <property type="component" value="Unassembled WGS sequence"/>
</dbReference>
<dbReference type="RefSeq" id="WP_217794465.1">
    <property type="nucleotide sequence ID" value="NZ_JAHSPG010000017.1"/>
</dbReference>
<dbReference type="EMBL" id="JAHSPG010000017">
    <property type="protein sequence ID" value="MBV4360199.1"/>
    <property type="molecule type" value="Genomic_DNA"/>
</dbReference>
<feature type="transmembrane region" description="Helical" evidence="1">
    <location>
        <begin position="67"/>
        <end position="86"/>
    </location>
</feature>
<evidence type="ECO:0000256" key="1">
    <source>
        <dbReference type="SAM" id="Phobius"/>
    </source>
</evidence>
<sequence>MKPLELPRATPDLNDQLSFLIDREMYVRYSRYRRLIYMIAAFLFLFIESQFLTDTQTVVFAKVTTKAILSTLVAFLLIMFFAFLVTKQKRKLWKIRTIRKLSQVNNAIKFYFDDKRLLFKTESHTSEIKWEYYKYWVENKDSLFIFPEKNLYEAIYYSKAELGIDNYDSLKQIAAKKLEVLPGVKYL</sequence>
<keyword evidence="1" id="KW-1133">Transmembrane helix</keyword>
<evidence type="ECO:0000313" key="3">
    <source>
        <dbReference type="Proteomes" id="UP000812270"/>
    </source>
</evidence>
<dbReference type="AlphaFoldDB" id="A0A9E2W6M3"/>
<keyword evidence="3" id="KW-1185">Reference proteome</keyword>
<protein>
    <recommendedName>
        <fullName evidence="4">YcxB family protein</fullName>
    </recommendedName>
</protein>
<evidence type="ECO:0000313" key="2">
    <source>
        <dbReference type="EMBL" id="MBV4360199.1"/>
    </source>
</evidence>
<accession>A0A9E2W6M3</accession>
<keyword evidence="1" id="KW-0812">Transmembrane</keyword>